<comment type="pathway">
    <text evidence="3">Amino-acid degradation; L-tryptophan degradation via kynurenine pathway; L-kynurenine from L-tryptophan: step 2/2.</text>
</comment>
<keyword evidence="6" id="KW-1185">Reference proteome</keyword>
<dbReference type="Gene3D" id="3.40.50.1820">
    <property type="entry name" value="alpha/beta hydrolase"/>
    <property type="match status" value="1"/>
</dbReference>
<dbReference type="InterPro" id="IPR050300">
    <property type="entry name" value="GDXG_lipolytic_enzyme"/>
</dbReference>
<evidence type="ECO:0000313" key="5">
    <source>
        <dbReference type="EMBL" id="RKU44929.1"/>
    </source>
</evidence>
<comment type="function">
    <text evidence="3">Catalyzes the hydrolysis of N-formyl-L-kynurenine to L-kynurenine, the second step in the kynurenine pathway of tryptophan degradation. Kynurenine may be further oxidized to nicotinic acid, NAD(H) and NADP(H). Required for elimination of toxic metabolites.</text>
</comment>
<dbReference type="HAMAP" id="MF_03014">
    <property type="entry name" value="KFase"/>
    <property type="match status" value="1"/>
</dbReference>
<feature type="active site" evidence="3">
    <location>
        <position position="265"/>
    </location>
</feature>
<dbReference type="OrthoDB" id="420264at2759"/>
<comment type="caution">
    <text evidence="5">The sequence shown here is derived from an EMBL/GenBank/DDBJ whole genome shotgun (WGS) entry which is preliminary data.</text>
</comment>
<keyword evidence="1 3" id="KW-0378">Hydrolase</keyword>
<keyword evidence="2 3" id="KW-0823">Tryptophan catabolism</keyword>
<gene>
    <name evidence="5" type="ORF">DL546_004238</name>
</gene>
<proteinExistence type="inferred from homology"/>
<dbReference type="GO" id="GO:0019441">
    <property type="term" value="P:L-tryptophan catabolic process to kynurenine"/>
    <property type="evidence" value="ECO:0007669"/>
    <property type="project" value="UniProtKB-UniRule"/>
</dbReference>
<dbReference type="Proteomes" id="UP000275385">
    <property type="component" value="Unassembled WGS sequence"/>
</dbReference>
<dbReference type="PANTHER" id="PTHR48081">
    <property type="entry name" value="AB HYDROLASE SUPERFAMILY PROTEIN C4A8.06C"/>
    <property type="match status" value="1"/>
</dbReference>
<dbReference type="EMBL" id="QVQW01000025">
    <property type="protein sequence ID" value="RKU44929.1"/>
    <property type="molecule type" value="Genomic_DNA"/>
</dbReference>
<evidence type="ECO:0000256" key="3">
    <source>
        <dbReference type="HAMAP-Rule" id="MF_03014"/>
    </source>
</evidence>
<feature type="short sequence motif" description="HGGXW" evidence="3">
    <location>
        <begin position="54"/>
        <end position="58"/>
    </location>
</feature>
<dbReference type="PANTHER" id="PTHR48081:SF33">
    <property type="entry name" value="KYNURENINE FORMAMIDASE"/>
    <property type="match status" value="1"/>
</dbReference>
<evidence type="ECO:0000256" key="4">
    <source>
        <dbReference type="SAM" id="MobiDB-lite"/>
    </source>
</evidence>
<feature type="active site" description="Nucleophile" evidence="3">
    <location>
        <position position="163"/>
    </location>
</feature>
<dbReference type="STRING" id="177199.A0A420YAK4"/>
<comment type="similarity">
    <text evidence="3">Belongs to the kynurenine formamidase family.</text>
</comment>
<evidence type="ECO:0000256" key="2">
    <source>
        <dbReference type="ARBA" id="ARBA00023079"/>
    </source>
</evidence>
<organism evidence="5 6">
    <name type="scientific">Coniochaeta pulveracea</name>
    <dbReference type="NCBI Taxonomy" id="177199"/>
    <lineage>
        <taxon>Eukaryota</taxon>
        <taxon>Fungi</taxon>
        <taxon>Dikarya</taxon>
        <taxon>Ascomycota</taxon>
        <taxon>Pezizomycotina</taxon>
        <taxon>Sordariomycetes</taxon>
        <taxon>Sordariomycetidae</taxon>
        <taxon>Coniochaetales</taxon>
        <taxon>Coniochaetaceae</taxon>
        <taxon>Coniochaeta</taxon>
    </lineage>
</organism>
<comment type="domain">
    <text evidence="3">The main chain amide nitrogen atoms of the second glycine and its adjacent residue in the HGGXW motif define the oxyanion hole, and stabilize the oxyanion that forms during the nucleophilic attack by the catalytic serine during substrate cleavage.</text>
</comment>
<evidence type="ECO:0000313" key="6">
    <source>
        <dbReference type="Proteomes" id="UP000275385"/>
    </source>
</evidence>
<sequence>MTDSGMICMEHRYGTHELQKIAVWRFPEEARARFYEASLTNERGEMKYWFVYLHGGAWRDPRITHFSAEPSINALCQSTIAHADGTAGSSPMRGRIAGVASISYRLSPHPKYRQETAPNRDDKDRVRNARHPDHIDDVRKALKFLDSHYGFDGTFSYVLVGHSVGATMGLQYVMELPREKGAGRRGPFPGPEPHAVVGVEGLYDLPGLVKRCGDGYREFIAGAYGEEKELWEKMSPALLQEDWLEDGRTYNRLCHLVVLGWSPDDELVDGGEIDAMEETLRKWYFGVTKVSRNLEGSHDGIVEDGEAIARLLVSTVEELDKIQDHLGRPSLHRAMARRRIANEEATSFTQGRFVVDAPGDDEPEGATN</sequence>
<dbReference type="InterPro" id="IPR029058">
    <property type="entry name" value="AB_hydrolase_fold"/>
</dbReference>
<dbReference type="GO" id="GO:0004061">
    <property type="term" value="F:arylformamidase activity"/>
    <property type="evidence" value="ECO:0007669"/>
    <property type="project" value="UniProtKB-UniRule"/>
</dbReference>
<dbReference type="InterPro" id="IPR027519">
    <property type="entry name" value="KFase_ver/fungi-typ"/>
</dbReference>
<feature type="region of interest" description="Disordered" evidence="4">
    <location>
        <begin position="110"/>
        <end position="132"/>
    </location>
</feature>
<feature type="compositionally biased region" description="Basic and acidic residues" evidence="4">
    <location>
        <begin position="112"/>
        <end position="132"/>
    </location>
</feature>
<evidence type="ECO:0000256" key="1">
    <source>
        <dbReference type="ARBA" id="ARBA00022801"/>
    </source>
</evidence>
<dbReference type="UniPathway" id="UPA00333">
    <property type="reaction ID" value="UER00454"/>
</dbReference>
<reference evidence="5 6" key="1">
    <citation type="submission" date="2018-08" db="EMBL/GenBank/DDBJ databases">
        <title>Draft genome of the lignicolous fungus Coniochaeta pulveracea.</title>
        <authorList>
            <person name="Borstlap C.J."/>
            <person name="De Witt R.N."/>
            <person name="Botha A."/>
            <person name="Volschenk H."/>
        </authorList>
    </citation>
    <scope>NUCLEOTIDE SEQUENCE [LARGE SCALE GENOMIC DNA]</scope>
    <source>
        <strain evidence="5 6">CAB683</strain>
    </source>
</reference>
<accession>A0A420YAK4</accession>
<protein>
    <recommendedName>
        <fullName evidence="3">Kynurenine formamidase</fullName>
        <shortName evidence="3">KFA</shortName>
        <shortName evidence="3">KFase</shortName>
        <ecNumber evidence="3">3.5.1.9</ecNumber>
    </recommendedName>
    <alternativeName>
        <fullName evidence="3">Arylformamidase</fullName>
    </alternativeName>
    <alternativeName>
        <fullName evidence="3">N-formylkynurenine formamidase</fullName>
        <shortName evidence="3">FKF</shortName>
    </alternativeName>
</protein>
<dbReference type="AlphaFoldDB" id="A0A420YAK4"/>
<dbReference type="SUPFAM" id="SSF53474">
    <property type="entry name" value="alpha/beta-Hydrolases"/>
    <property type="match status" value="1"/>
</dbReference>
<name>A0A420YAK4_9PEZI</name>
<comment type="subunit">
    <text evidence="3">Homodimer.</text>
</comment>
<dbReference type="EC" id="3.5.1.9" evidence="3"/>
<feature type="active site" evidence="3">
    <location>
        <position position="298"/>
    </location>
</feature>
<comment type="catalytic activity">
    <reaction evidence="3">
        <text>N-formyl-L-kynurenine + H2O = L-kynurenine + formate + H(+)</text>
        <dbReference type="Rhea" id="RHEA:13009"/>
        <dbReference type="ChEBI" id="CHEBI:15377"/>
        <dbReference type="ChEBI" id="CHEBI:15378"/>
        <dbReference type="ChEBI" id="CHEBI:15740"/>
        <dbReference type="ChEBI" id="CHEBI:57959"/>
        <dbReference type="ChEBI" id="CHEBI:58629"/>
        <dbReference type="EC" id="3.5.1.9"/>
    </reaction>
</comment>
<dbReference type="GO" id="GO:0034354">
    <property type="term" value="P:'de novo' NAD+ biosynthetic process from L-tryptophan"/>
    <property type="evidence" value="ECO:0007669"/>
    <property type="project" value="UniProtKB-UniRule"/>
</dbReference>